<gene>
    <name evidence="4" type="ORF">MIT9_P1128</name>
</gene>
<proteinExistence type="inferred from homology"/>
<name>A0AAU9BYZ4_9GAMM</name>
<dbReference type="SUPFAM" id="SSF56112">
    <property type="entry name" value="Protein kinase-like (PK-like)"/>
    <property type="match status" value="1"/>
</dbReference>
<dbReference type="InterPro" id="IPR011009">
    <property type="entry name" value="Kinase-like_dom_sf"/>
</dbReference>
<reference evidence="5" key="1">
    <citation type="journal article" date="2024" name="Int. J. Syst. Evol. Microbiol.">
        <title>Methylomarinovum tepidoasis sp. nov., a moderately thermophilic methanotroph of the family Methylothermaceae isolated from a deep-sea hydrothermal field.</title>
        <authorList>
            <person name="Hirayama H."/>
            <person name="Takaki Y."/>
            <person name="Abe M."/>
            <person name="Miyazaki M."/>
            <person name="Uematsu K."/>
            <person name="Matsui Y."/>
            <person name="Takai K."/>
        </authorList>
    </citation>
    <scope>NUCLEOTIDE SEQUENCE [LARGE SCALE GENOMIC DNA]</scope>
    <source>
        <strain evidence="5">IT-9</strain>
    </source>
</reference>
<organism evidence="4 5">
    <name type="scientific">Methylomarinovum caldicuralii</name>
    <dbReference type="NCBI Taxonomy" id="438856"/>
    <lineage>
        <taxon>Bacteria</taxon>
        <taxon>Pseudomonadati</taxon>
        <taxon>Pseudomonadota</taxon>
        <taxon>Gammaproteobacteria</taxon>
        <taxon>Methylococcales</taxon>
        <taxon>Methylothermaceae</taxon>
        <taxon>Methylomarinovum</taxon>
    </lineage>
</organism>
<dbReference type="Pfam" id="PF03109">
    <property type="entry name" value="ABC1"/>
    <property type="match status" value="1"/>
</dbReference>
<dbReference type="KEGG" id="mcau:MIT9_P1128"/>
<dbReference type="AlphaFoldDB" id="A0AAU9BYZ4"/>
<keyword evidence="2" id="KW-1133">Transmembrane helix</keyword>
<accession>A0AAU9BYZ4</accession>
<feature type="transmembrane region" description="Helical" evidence="2">
    <location>
        <begin position="528"/>
        <end position="551"/>
    </location>
</feature>
<dbReference type="Proteomes" id="UP001321825">
    <property type="component" value="Chromosome"/>
</dbReference>
<comment type="similarity">
    <text evidence="1">Belongs to the protein kinase superfamily. ADCK protein kinase family.</text>
</comment>
<dbReference type="InterPro" id="IPR004147">
    <property type="entry name" value="ABC1_dom"/>
</dbReference>
<evidence type="ECO:0000259" key="3">
    <source>
        <dbReference type="Pfam" id="PF03109"/>
    </source>
</evidence>
<evidence type="ECO:0000256" key="2">
    <source>
        <dbReference type="SAM" id="Phobius"/>
    </source>
</evidence>
<dbReference type="EMBL" id="AP024714">
    <property type="protein sequence ID" value="BCX81550.1"/>
    <property type="molecule type" value="Genomic_DNA"/>
</dbReference>
<evidence type="ECO:0000313" key="5">
    <source>
        <dbReference type="Proteomes" id="UP001321825"/>
    </source>
</evidence>
<evidence type="ECO:0000313" key="4">
    <source>
        <dbReference type="EMBL" id="BCX81550.1"/>
    </source>
</evidence>
<feature type="transmembrane region" description="Helical" evidence="2">
    <location>
        <begin position="503"/>
        <end position="522"/>
    </location>
</feature>
<protein>
    <submittedName>
        <fullName evidence="4">Ubiquinone biosynthesis protein</fullName>
    </submittedName>
</protein>
<keyword evidence="5" id="KW-1185">Reference proteome</keyword>
<keyword evidence="4" id="KW-0830">Ubiquinone</keyword>
<keyword evidence="2" id="KW-0472">Membrane</keyword>
<keyword evidence="2" id="KW-0812">Transmembrane</keyword>
<dbReference type="InterPro" id="IPR050154">
    <property type="entry name" value="UbiB_kinase"/>
</dbReference>
<dbReference type="CDD" id="cd05121">
    <property type="entry name" value="ABC1_ADCK3-like"/>
    <property type="match status" value="1"/>
</dbReference>
<sequence>MWLEAVTAVHDLGRLYDLSVILLRYGFAGVVRRLGLAHVFEQAGKALHWKGVEELVRLDTPQRIRRALEEMGPTFIKLGQVLATRVDLFPPDWIAEFEKLQDQVPPLPFEQLRPQLEEDLGAPVEEVFAEFEYRSLAAASIAQVHRARLYSGERVIVKIRRPGIEAIVEADLRLVERLARIAESEIRELRRYRPVEIVHQFASSLRREMDLENEARNAERMAGNFARDPWIVIPKMYWQWCCERLNVQEYIEGIPAHKLQLAEAAGLNRKILARRGCDAVLKMILIDGFFHADPHPGNLIFLPGNRIAFIDFGMVGRLSETRRYQIVDMLAAVIDRDARTAVNVLLDWAGDVQVDVDALTTDVDVFIDTYHGLPLKQLKIANILTDLTNLMRSYDLALPPDLALLFKALLTLDGMGRQVDPDFDLIAAATPHVRRALLNRYRPDIVLRRGWRTAADMLDVVQALPNDLRQLIKALKTGSLRFNVDVNQLDYFGWIIDRAASRLAVGMVTSSLIIGSAIVMTVPGGPTLWGLPLLGVLGFAGAGIGGVWLLISIWKGGHLPHGEED</sequence>
<dbReference type="PANTHER" id="PTHR10566">
    <property type="entry name" value="CHAPERONE-ACTIVITY OF BC1 COMPLEX CABC1 -RELATED"/>
    <property type="match status" value="1"/>
</dbReference>
<feature type="domain" description="ABC1 atypical kinase-like" evidence="3">
    <location>
        <begin position="99"/>
        <end position="343"/>
    </location>
</feature>
<evidence type="ECO:0000256" key="1">
    <source>
        <dbReference type="ARBA" id="ARBA00009670"/>
    </source>
</evidence>
<dbReference type="PANTHER" id="PTHR10566:SF113">
    <property type="entry name" value="PROTEIN ACTIVITY OF BC1 COMPLEX KINASE 7, CHLOROPLASTIC"/>
    <property type="match status" value="1"/>
</dbReference>
<dbReference type="RefSeq" id="WP_317706471.1">
    <property type="nucleotide sequence ID" value="NZ_AP024714.1"/>
</dbReference>